<dbReference type="InterPro" id="IPR015943">
    <property type="entry name" value="WD40/YVTN_repeat-like_dom_sf"/>
</dbReference>
<keyword evidence="1" id="KW-1133">Transmembrane helix</keyword>
<dbReference type="SUPFAM" id="SSF50998">
    <property type="entry name" value="Quinoprotein alcohol dehydrogenase-like"/>
    <property type="match status" value="1"/>
</dbReference>
<reference evidence="2 3" key="2">
    <citation type="journal article" date="2017" name="Int. J. Syst. Evol. Microbiol.">
        <title>Gordonia phthalatica sp. nov., a di-n-butyl phthalate-degrading bacterium isolated from activated sludge.</title>
        <authorList>
            <person name="Jin D."/>
            <person name="Kong X."/>
            <person name="Jia M."/>
            <person name="Yu X."/>
            <person name="Wang X."/>
            <person name="Zhuang X."/>
            <person name="Deng Y."/>
            <person name="Bai Z."/>
        </authorList>
    </citation>
    <scope>NUCLEOTIDE SEQUENCE [LARGE SCALE GENOMIC DNA]</scope>
    <source>
        <strain evidence="2 3">QH-11</strain>
    </source>
</reference>
<dbReference type="OrthoDB" id="4372231at2"/>
<keyword evidence="1" id="KW-0472">Membrane</keyword>
<dbReference type="KEGG" id="goq:ACH46_11965"/>
<accession>A0A0N9NH27</accession>
<sequence length="433" mass="46597">MTVMRSRAAFPVVAMMSIAVMVVVAGVVLWPIDTDSDAGPGPVILETLPTAPSEMWKLTARDALGSGDRQASLRILEETDDVLVIEGTDDSRDRFTTLARIDARTGRLLWSERGIDHWQACASHGTTLACVRTARSGDAPAIAVELFDLRTGERSATEIIDAHGQSSIEAVADGFVVSAAGDSVPVITHLSPTGERSWSVAGRPGEAVLRTASGSGLFVMQGTMRGDFSVYRVDTGRRVHSEASSTEPACTSSRGRTGRVVCVSVTTPTGVAASFIRPDYVLYEGGFAVDQAGGEPVVEFYDESGRTTAMQPLDARRIAVVTDSLEPGDQMRRTWRVVDAETGATETAVTTRFGRWLFGYDGRRLIFAGHPASHQRPNVPRLAAYDASSGERLWQIDPVDPHDESARWELGSRRLYLVGAVGYGPGWIARDAS</sequence>
<proteinExistence type="predicted"/>
<dbReference type="AlphaFoldDB" id="A0A0N9NH27"/>
<dbReference type="Proteomes" id="UP000063789">
    <property type="component" value="Chromosome"/>
</dbReference>
<evidence type="ECO:0000313" key="3">
    <source>
        <dbReference type="Proteomes" id="UP000063789"/>
    </source>
</evidence>
<dbReference type="InterPro" id="IPR011047">
    <property type="entry name" value="Quinoprotein_ADH-like_sf"/>
</dbReference>
<organism evidence="2 3">
    <name type="scientific">Gordonia phthalatica</name>
    <dbReference type="NCBI Taxonomy" id="1136941"/>
    <lineage>
        <taxon>Bacteria</taxon>
        <taxon>Bacillati</taxon>
        <taxon>Actinomycetota</taxon>
        <taxon>Actinomycetes</taxon>
        <taxon>Mycobacteriales</taxon>
        <taxon>Gordoniaceae</taxon>
        <taxon>Gordonia</taxon>
    </lineage>
</organism>
<name>A0A0N9NH27_9ACTN</name>
<protein>
    <submittedName>
        <fullName evidence="2">Uncharacterized protein</fullName>
    </submittedName>
</protein>
<evidence type="ECO:0000313" key="2">
    <source>
        <dbReference type="EMBL" id="ALG85067.1"/>
    </source>
</evidence>
<keyword evidence="3" id="KW-1185">Reference proteome</keyword>
<dbReference type="PATRIC" id="fig|1136941.3.peg.2437"/>
<evidence type="ECO:0000256" key="1">
    <source>
        <dbReference type="SAM" id="Phobius"/>
    </source>
</evidence>
<dbReference type="Gene3D" id="2.130.10.10">
    <property type="entry name" value="YVTN repeat-like/Quinoprotein amine dehydrogenase"/>
    <property type="match status" value="1"/>
</dbReference>
<feature type="transmembrane region" description="Helical" evidence="1">
    <location>
        <begin position="12"/>
        <end position="32"/>
    </location>
</feature>
<dbReference type="EMBL" id="CP011853">
    <property type="protein sequence ID" value="ALG85067.1"/>
    <property type="molecule type" value="Genomic_DNA"/>
</dbReference>
<keyword evidence="1" id="KW-0812">Transmembrane</keyword>
<reference evidence="3" key="1">
    <citation type="submission" date="2015-06" db="EMBL/GenBank/DDBJ databases">
        <title>Complete genome sequence and metabolic analysis of phthalate degradation pathway in Gordonia sp. QH-11.</title>
        <authorList>
            <person name="Jin D."/>
            <person name="Kong X."/>
            <person name="Bai Z."/>
        </authorList>
    </citation>
    <scope>NUCLEOTIDE SEQUENCE [LARGE SCALE GENOMIC DNA]</scope>
    <source>
        <strain evidence="3">QH-11</strain>
    </source>
</reference>
<gene>
    <name evidence="2" type="ORF">ACH46_11965</name>
</gene>